<dbReference type="InterPro" id="IPR053052">
    <property type="entry name" value="Imprinting_Balance_Reg"/>
</dbReference>
<reference evidence="3 4" key="1">
    <citation type="journal article" date="2015" name="Proc. Natl. Acad. Sci. U.S.A.">
        <title>The resurrection genome of Boea hygrometrica: A blueprint for survival of dehydration.</title>
        <authorList>
            <person name="Xiao L."/>
            <person name="Yang G."/>
            <person name="Zhang L."/>
            <person name="Yang X."/>
            <person name="Zhao S."/>
            <person name="Ji Z."/>
            <person name="Zhou Q."/>
            <person name="Hu M."/>
            <person name="Wang Y."/>
            <person name="Chen M."/>
            <person name="Xu Y."/>
            <person name="Jin H."/>
            <person name="Xiao X."/>
            <person name="Hu G."/>
            <person name="Bao F."/>
            <person name="Hu Y."/>
            <person name="Wan P."/>
            <person name="Li L."/>
            <person name="Deng X."/>
            <person name="Kuang T."/>
            <person name="Xiang C."/>
            <person name="Zhu J.K."/>
            <person name="Oliver M.J."/>
            <person name="He Y."/>
        </authorList>
    </citation>
    <scope>NUCLEOTIDE SEQUENCE [LARGE SCALE GENOMIC DNA]</scope>
    <source>
        <strain evidence="4">cv. XS01</strain>
    </source>
</reference>
<dbReference type="InterPro" id="IPR001623">
    <property type="entry name" value="DnaJ_domain"/>
</dbReference>
<proteinExistence type="predicted"/>
<evidence type="ECO:0000313" key="3">
    <source>
        <dbReference type="EMBL" id="KZV50945.1"/>
    </source>
</evidence>
<keyword evidence="4" id="KW-1185">Reference proteome</keyword>
<feature type="region of interest" description="Disordered" evidence="1">
    <location>
        <begin position="218"/>
        <end position="292"/>
    </location>
</feature>
<sequence length="567" mass="63303">MEHPFFPTATTRAEAMRWLNISEKLLSGRDLMGSKSFATRARDADPTLAPAEEILTIVDTLLVGDSRIRNNQQDWYSILRLTPQQGQDSELVAARYRNLALILNPQRSKYPLAEEAFRLVVDAWSVLSNPSRKAIYDKELSFYFHAHQQQQQPDPFHKHSTTMPQNFIFFGSGDSSTVAQPGIHAAGSNFFRDQQLPTQTQEQNLVDVPLGSSLFYGSGSKSSQEPAYKQAPPSYTDFSGNATRASRSIQEPVNDKRKQPMEDYSNATDKDNADAGETVEDDEVNEDEDEDEDEALPFWTACPYCYYMYQYSGVYSDCTLRCQNCRRAFQALKIPAPPPVMAGQEAYFCCWGFFPLGVSMENWGKHKSASSTWSPFSPMFSGPRNGNEKGAEVKNSGPRVYVDEDEVFVEISDSSGSDNDWQNDRQPKNKKVKSVKGQETNGMRPTSSAKKVQDDKHKNFNVGDAFALRDGVEMPNEIASEPSKKGRTVNARKQPNRVAKNFGKLDLNVEYNNETEKPAPKVAQGNGTGRGEDDNIEGIGFFEGLDEFLTSLPILNVVGDDKVVKAA</sequence>
<dbReference type="OrthoDB" id="10250354at2759"/>
<dbReference type="SUPFAM" id="SSF46565">
    <property type="entry name" value="Chaperone J-domain"/>
    <property type="match status" value="1"/>
</dbReference>
<accession>A0A2Z7CX82</accession>
<dbReference type="PANTHER" id="PTHR45496:SF19">
    <property type="entry name" value="J DOMAIN-CONTAINING PROTEIN"/>
    <property type="match status" value="1"/>
</dbReference>
<feature type="domain" description="J" evidence="2">
    <location>
        <begin position="74"/>
        <end position="140"/>
    </location>
</feature>
<feature type="compositionally biased region" description="Acidic residues" evidence="1">
    <location>
        <begin position="277"/>
        <end position="292"/>
    </location>
</feature>
<feature type="region of interest" description="Disordered" evidence="1">
    <location>
        <begin position="372"/>
        <end position="397"/>
    </location>
</feature>
<dbReference type="Pfam" id="PF00226">
    <property type="entry name" value="DnaJ"/>
    <property type="match status" value="1"/>
</dbReference>
<feature type="region of interest" description="Disordered" evidence="1">
    <location>
        <begin position="515"/>
        <end position="536"/>
    </location>
</feature>
<feature type="region of interest" description="Disordered" evidence="1">
    <location>
        <begin position="412"/>
        <end position="458"/>
    </location>
</feature>
<dbReference type="PROSITE" id="PS00636">
    <property type="entry name" value="DNAJ_1"/>
    <property type="match status" value="1"/>
</dbReference>
<dbReference type="Gene3D" id="1.10.287.110">
    <property type="entry name" value="DnaJ domain"/>
    <property type="match status" value="1"/>
</dbReference>
<feature type="compositionally biased region" description="Polar residues" evidence="1">
    <location>
        <begin position="236"/>
        <end position="251"/>
    </location>
</feature>
<feature type="compositionally biased region" description="Polar residues" evidence="1">
    <location>
        <begin position="437"/>
        <end position="450"/>
    </location>
</feature>
<gene>
    <name evidence="3" type="ORF">F511_13142</name>
</gene>
<dbReference type="InterPro" id="IPR036869">
    <property type="entry name" value="J_dom_sf"/>
</dbReference>
<dbReference type="CDD" id="cd06257">
    <property type="entry name" value="DnaJ"/>
    <property type="match status" value="1"/>
</dbReference>
<organism evidence="3 4">
    <name type="scientific">Dorcoceras hygrometricum</name>
    <dbReference type="NCBI Taxonomy" id="472368"/>
    <lineage>
        <taxon>Eukaryota</taxon>
        <taxon>Viridiplantae</taxon>
        <taxon>Streptophyta</taxon>
        <taxon>Embryophyta</taxon>
        <taxon>Tracheophyta</taxon>
        <taxon>Spermatophyta</taxon>
        <taxon>Magnoliopsida</taxon>
        <taxon>eudicotyledons</taxon>
        <taxon>Gunneridae</taxon>
        <taxon>Pentapetalae</taxon>
        <taxon>asterids</taxon>
        <taxon>lamiids</taxon>
        <taxon>Lamiales</taxon>
        <taxon>Gesneriaceae</taxon>
        <taxon>Didymocarpoideae</taxon>
        <taxon>Trichosporeae</taxon>
        <taxon>Loxocarpinae</taxon>
        <taxon>Dorcoceras</taxon>
    </lineage>
</organism>
<name>A0A2Z7CX82_9LAMI</name>
<dbReference type="AlphaFoldDB" id="A0A2Z7CX82"/>
<dbReference type="InterPro" id="IPR018253">
    <property type="entry name" value="DnaJ_domain_CS"/>
</dbReference>
<dbReference type="SMART" id="SM00271">
    <property type="entry name" value="DnaJ"/>
    <property type="match status" value="1"/>
</dbReference>
<evidence type="ECO:0000259" key="2">
    <source>
        <dbReference type="PROSITE" id="PS50076"/>
    </source>
</evidence>
<evidence type="ECO:0000313" key="4">
    <source>
        <dbReference type="Proteomes" id="UP000250235"/>
    </source>
</evidence>
<dbReference type="PROSITE" id="PS50076">
    <property type="entry name" value="DNAJ_2"/>
    <property type="match status" value="1"/>
</dbReference>
<protein>
    <recommendedName>
        <fullName evidence="2">J domain-containing protein</fullName>
    </recommendedName>
</protein>
<dbReference type="EMBL" id="KQ992316">
    <property type="protein sequence ID" value="KZV50945.1"/>
    <property type="molecule type" value="Genomic_DNA"/>
</dbReference>
<evidence type="ECO:0000256" key="1">
    <source>
        <dbReference type="SAM" id="MobiDB-lite"/>
    </source>
</evidence>
<dbReference type="PANTHER" id="PTHR45496">
    <property type="entry name" value="CHAPERONE DNAJ-DOMAIN SUPERFAMILY PROTEIN"/>
    <property type="match status" value="1"/>
</dbReference>
<dbReference type="Proteomes" id="UP000250235">
    <property type="component" value="Unassembled WGS sequence"/>
</dbReference>